<dbReference type="Proteomes" id="UP000004198">
    <property type="component" value="Unassembled WGS sequence"/>
</dbReference>
<feature type="transmembrane region" description="Helical" evidence="6">
    <location>
        <begin position="132"/>
        <end position="155"/>
    </location>
</feature>
<evidence type="ECO:0000313" key="8">
    <source>
        <dbReference type="Proteomes" id="UP000004198"/>
    </source>
</evidence>
<dbReference type="InterPro" id="IPR005538">
    <property type="entry name" value="LrgA/CidA"/>
</dbReference>
<comment type="subcellular location">
    <subcellularLocation>
        <location evidence="1">Cell membrane</location>
        <topology evidence="1">Multi-pass membrane protein</topology>
    </subcellularLocation>
</comment>
<accession>C6PWQ2</accession>
<feature type="transmembrane region" description="Helical" evidence="6">
    <location>
        <begin position="75"/>
        <end position="92"/>
    </location>
</feature>
<keyword evidence="5 6" id="KW-0472">Membrane</keyword>
<name>C6PWQ2_9CLOT</name>
<evidence type="ECO:0000256" key="1">
    <source>
        <dbReference type="ARBA" id="ARBA00004651"/>
    </source>
</evidence>
<reference evidence="7 8" key="1">
    <citation type="submission" date="2009-06" db="EMBL/GenBank/DDBJ databases">
        <title>The draft genome of Clostridium carboxidivorans P7.</title>
        <authorList>
            <consortium name="US DOE Joint Genome Institute (JGI-PGF)"/>
            <person name="Lucas S."/>
            <person name="Copeland A."/>
            <person name="Lapidus A."/>
            <person name="Glavina del Rio T."/>
            <person name="Tice H."/>
            <person name="Bruce D."/>
            <person name="Goodwin L."/>
            <person name="Pitluck S."/>
            <person name="Larimer F."/>
            <person name="Land M.L."/>
            <person name="Hauser L."/>
            <person name="Hemme C.L."/>
        </authorList>
    </citation>
    <scope>NUCLEOTIDE SEQUENCE [LARGE SCALE GENOMIC DNA]</scope>
    <source>
        <strain evidence="7 8">P7</strain>
    </source>
</reference>
<dbReference type="Pfam" id="PF03788">
    <property type="entry name" value="LrgA"/>
    <property type="match status" value="1"/>
</dbReference>
<dbReference type="eggNOG" id="COG1380">
    <property type="taxonomic scope" value="Bacteria"/>
</dbReference>
<dbReference type="STRING" id="536227.Ccar_01515"/>
<evidence type="ECO:0000256" key="2">
    <source>
        <dbReference type="ARBA" id="ARBA00022475"/>
    </source>
</evidence>
<comment type="caution">
    <text evidence="7">The sequence shown here is derived from an EMBL/GenBank/DDBJ whole genome shotgun (WGS) entry which is preliminary data.</text>
</comment>
<organism evidence="7 8">
    <name type="scientific">Clostridium carboxidivorans P7</name>
    <dbReference type="NCBI Taxonomy" id="536227"/>
    <lineage>
        <taxon>Bacteria</taxon>
        <taxon>Bacillati</taxon>
        <taxon>Bacillota</taxon>
        <taxon>Clostridia</taxon>
        <taxon>Eubacteriales</taxon>
        <taxon>Clostridiaceae</taxon>
        <taxon>Clostridium</taxon>
    </lineage>
</organism>
<keyword evidence="2" id="KW-1003">Cell membrane</keyword>
<sequence>MHNKFVIKIKLLTDAYLYQLSYNVKYYTFNIANEQIVFARKGDMFMKLVRQLSIITAICFLGELIKLLFKLTIPGNVIGMILLLIFLCSGIIKVEMIEDVSKFLLDHLPFFFVPAGVGLIASVATIKNCWQYIILIIFISTIVVMAVTGVTIQLIKRRWLK</sequence>
<dbReference type="AlphaFoldDB" id="C6PWQ2"/>
<keyword evidence="8" id="KW-1185">Reference proteome</keyword>
<evidence type="ECO:0000256" key="4">
    <source>
        <dbReference type="ARBA" id="ARBA00022989"/>
    </source>
</evidence>
<dbReference type="PANTHER" id="PTHR33931">
    <property type="entry name" value="HOLIN-LIKE PROTEIN CIDA-RELATED"/>
    <property type="match status" value="1"/>
</dbReference>
<feature type="transmembrane region" description="Helical" evidence="6">
    <location>
        <begin position="104"/>
        <end position="126"/>
    </location>
</feature>
<keyword evidence="4 6" id="KW-1133">Transmembrane helix</keyword>
<evidence type="ECO:0000256" key="6">
    <source>
        <dbReference type="SAM" id="Phobius"/>
    </source>
</evidence>
<evidence type="ECO:0000256" key="3">
    <source>
        <dbReference type="ARBA" id="ARBA00022692"/>
    </source>
</evidence>
<keyword evidence="3 6" id="KW-0812">Transmembrane</keyword>
<evidence type="ECO:0000313" key="7">
    <source>
        <dbReference type="EMBL" id="EET86340.1"/>
    </source>
</evidence>
<proteinExistence type="predicted"/>
<gene>
    <name evidence="7" type="ORF">CcarbDRAFT_3219</name>
</gene>
<protein>
    <submittedName>
        <fullName evidence="7">LrgA family protein</fullName>
    </submittedName>
</protein>
<dbReference type="PANTHER" id="PTHR33931:SF2">
    <property type="entry name" value="HOLIN-LIKE PROTEIN CIDA"/>
    <property type="match status" value="1"/>
</dbReference>
<feature type="transmembrane region" description="Helical" evidence="6">
    <location>
        <begin position="48"/>
        <end position="69"/>
    </location>
</feature>
<dbReference type="GO" id="GO:0005886">
    <property type="term" value="C:plasma membrane"/>
    <property type="evidence" value="ECO:0007669"/>
    <property type="project" value="UniProtKB-SubCell"/>
</dbReference>
<evidence type="ECO:0000256" key="5">
    <source>
        <dbReference type="ARBA" id="ARBA00023136"/>
    </source>
</evidence>
<dbReference type="EMBL" id="ACVI01000057">
    <property type="protein sequence ID" value="EET86340.1"/>
    <property type="molecule type" value="Genomic_DNA"/>
</dbReference>